<keyword evidence="11" id="KW-1185">Reference proteome</keyword>
<accession>A0A671V4T3</accession>
<dbReference type="RefSeq" id="XP_030260792.1">
    <property type="nucleotide sequence ID" value="XM_030404932.1"/>
</dbReference>
<dbReference type="PANTHER" id="PTHR11337:SF12">
    <property type="entry name" value="SIALOMUCIN CORE PROTEIN 24"/>
    <property type="match status" value="1"/>
</dbReference>
<evidence type="ECO:0000313" key="10">
    <source>
        <dbReference type="Ensembl" id="ENSSAUP00010021758.1"/>
    </source>
</evidence>
<evidence type="ECO:0000256" key="5">
    <source>
        <dbReference type="ARBA" id="ARBA00022989"/>
    </source>
</evidence>
<comment type="subcellular location">
    <subcellularLocation>
        <location evidence="1">Membrane</location>
        <topology evidence="1">Single-pass type I membrane protein</topology>
    </subcellularLocation>
</comment>
<dbReference type="OrthoDB" id="6160056at2759"/>
<keyword evidence="3 9" id="KW-0812">Transmembrane</keyword>
<feature type="compositionally biased region" description="Polar residues" evidence="8">
    <location>
        <begin position="1"/>
        <end position="18"/>
    </location>
</feature>
<dbReference type="InParanoid" id="A0A671V4T3"/>
<dbReference type="CTD" id="8763"/>
<evidence type="ECO:0000256" key="3">
    <source>
        <dbReference type="ARBA" id="ARBA00022692"/>
    </source>
</evidence>
<dbReference type="GeneID" id="115573878"/>
<dbReference type="GO" id="GO:0031410">
    <property type="term" value="C:cytoplasmic vesicle"/>
    <property type="evidence" value="ECO:0007669"/>
    <property type="project" value="TreeGrafter"/>
</dbReference>
<keyword evidence="4" id="KW-0732">Signal</keyword>
<feature type="transmembrane region" description="Helical" evidence="9">
    <location>
        <begin position="203"/>
        <end position="224"/>
    </location>
</feature>
<dbReference type="Proteomes" id="UP000472265">
    <property type="component" value="Chromosome 22"/>
</dbReference>
<feature type="region of interest" description="Disordered" evidence="8">
    <location>
        <begin position="149"/>
        <end position="196"/>
    </location>
</feature>
<evidence type="ECO:0000256" key="2">
    <source>
        <dbReference type="ARBA" id="ARBA00005341"/>
    </source>
</evidence>
<name>A0A671V4T3_SPAAU</name>
<dbReference type="GO" id="GO:0016020">
    <property type="term" value="C:membrane"/>
    <property type="evidence" value="ECO:0007669"/>
    <property type="project" value="UniProtKB-SubCell"/>
</dbReference>
<sequence>MTCQIGSEEPPSSNSSIDQTRKTGGNREVVLDVSPLILFLCRAHWSKKLSAAMYLKVVFFAIVVAAVGAAAATDSDGCSSQSTCDVCGATTDCQWLNCSSTPSCYNMTVLTDNGTCVNVSCSAIPTKAPAPTPSVTTLPPATTAPVVTTASNSTGNATTIPTVAPTPSGNVTSPAPPAPATGTSASTTPVSPSPDPHKNTFDAASFIGGIVLVLGLQAVIFFLYKFCKSKDRNYHTL</sequence>
<proteinExistence type="inferred from homology"/>
<organism evidence="10 11">
    <name type="scientific">Sparus aurata</name>
    <name type="common">Gilthead sea bream</name>
    <dbReference type="NCBI Taxonomy" id="8175"/>
    <lineage>
        <taxon>Eukaryota</taxon>
        <taxon>Metazoa</taxon>
        <taxon>Chordata</taxon>
        <taxon>Craniata</taxon>
        <taxon>Vertebrata</taxon>
        <taxon>Euteleostomi</taxon>
        <taxon>Actinopterygii</taxon>
        <taxon>Neopterygii</taxon>
        <taxon>Teleostei</taxon>
        <taxon>Neoteleostei</taxon>
        <taxon>Acanthomorphata</taxon>
        <taxon>Eupercaria</taxon>
        <taxon>Spariformes</taxon>
        <taxon>Sparidae</taxon>
        <taxon>Sparus</taxon>
    </lineage>
</organism>
<gene>
    <name evidence="10" type="primary">CD164</name>
    <name evidence="10" type="synonym">cd164</name>
</gene>
<dbReference type="AlphaFoldDB" id="A0A671V4T3"/>
<evidence type="ECO:0000313" key="11">
    <source>
        <dbReference type="Proteomes" id="UP000472265"/>
    </source>
</evidence>
<evidence type="ECO:0000256" key="6">
    <source>
        <dbReference type="ARBA" id="ARBA00023136"/>
    </source>
</evidence>
<keyword evidence="6 9" id="KW-0472">Membrane</keyword>
<dbReference type="Pfam" id="PF05283">
    <property type="entry name" value="MGC-24"/>
    <property type="match status" value="1"/>
</dbReference>
<keyword evidence="5 9" id="KW-1133">Transmembrane helix</keyword>
<dbReference type="OMA" id="GCHWANC"/>
<evidence type="ECO:0000256" key="7">
    <source>
        <dbReference type="ARBA" id="ARBA00023180"/>
    </source>
</evidence>
<feature type="compositionally biased region" description="Low complexity" evidence="8">
    <location>
        <begin position="149"/>
        <end position="159"/>
    </location>
</feature>
<reference evidence="10" key="1">
    <citation type="submission" date="2021-04" db="EMBL/GenBank/DDBJ databases">
        <authorList>
            <consortium name="Wellcome Sanger Institute Data Sharing"/>
        </authorList>
    </citation>
    <scope>NUCLEOTIDE SEQUENCE [LARGE SCALE GENOMIC DNA]</scope>
</reference>
<feature type="compositionally biased region" description="Low complexity" evidence="8">
    <location>
        <begin position="180"/>
        <end position="190"/>
    </location>
</feature>
<evidence type="ECO:0000256" key="9">
    <source>
        <dbReference type="SAM" id="Phobius"/>
    </source>
</evidence>
<reference evidence="10" key="3">
    <citation type="submission" date="2025-09" db="UniProtKB">
        <authorList>
            <consortium name="Ensembl"/>
        </authorList>
    </citation>
    <scope>IDENTIFICATION</scope>
</reference>
<dbReference type="Ensembl" id="ENSSAUT00010022983.1">
    <property type="protein sequence ID" value="ENSSAUP00010021758.1"/>
    <property type="gene ID" value="ENSSAUG00010009609.1"/>
</dbReference>
<feature type="region of interest" description="Disordered" evidence="8">
    <location>
        <begin position="1"/>
        <end position="21"/>
    </location>
</feature>
<reference evidence="10" key="2">
    <citation type="submission" date="2025-08" db="UniProtKB">
        <authorList>
            <consortium name="Ensembl"/>
        </authorList>
    </citation>
    <scope>IDENTIFICATION</scope>
</reference>
<keyword evidence="7" id="KW-0325">Glycoprotein</keyword>
<evidence type="ECO:0000256" key="4">
    <source>
        <dbReference type="ARBA" id="ARBA00022729"/>
    </source>
</evidence>
<feature type="transmembrane region" description="Helical" evidence="9">
    <location>
        <begin position="52"/>
        <end position="72"/>
    </location>
</feature>
<comment type="similarity">
    <text evidence="2">Belongs to the CD164 family.</text>
</comment>
<dbReference type="GeneTree" id="ENSGT00530000063929"/>
<evidence type="ECO:0000256" key="8">
    <source>
        <dbReference type="SAM" id="MobiDB-lite"/>
    </source>
</evidence>
<dbReference type="PANTHER" id="PTHR11337">
    <property type="entry name" value="MUCIN/PORIMIN"/>
    <property type="match status" value="1"/>
</dbReference>
<dbReference type="InterPro" id="IPR007947">
    <property type="entry name" value="CD164_MGC24"/>
</dbReference>
<dbReference type="FunCoup" id="A0A671V4T3">
    <property type="interactions" value="591"/>
</dbReference>
<evidence type="ECO:0000256" key="1">
    <source>
        <dbReference type="ARBA" id="ARBA00004479"/>
    </source>
</evidence>
<protein>
    <submittedName>
        <fullName evidence="10">CD164 molecule, sialomucin</fullName>
    </submittedName>
</protein>